<sequence>MAFCTPLFFGSRRHFPARRIAEYVHLHMISGKLMQNMTECWFFYHFITMRAWAARYCGRKHGPARVRDDGPCPGRQRQPMCWHGTALSVSRAVPCLSSDGPGLAGPVPCRPGTARWPDIIMNSSNKGICHDGCTRSGTAATRGSNLSWWAHNMKNRSNT</sequence>
<accession>A0A5J9UYE8</accession>
<evidence type="ECO:0000313" key="1">
    <source>
        <dbReference type="EMBL" id="TVU28666.1"/>
    </source>
</evidence>
<proteinExistence type="predicted"/>
<dbReference type="EMBL" id="RWGY01000011">
    <property type="protein sequence ID" value="TVU28666.1"/>
    <property type="molecule type" value="Genomic_DNA"/>
</dbReference>
<comment type="caution">
    <text evidence="1">The sequence shown here is derived from an EMBL/GenBank/DDBJ whole genome shotgun (WGS) entry which is preliminary data.</text>
</comment>
<gene>
    <name evidence="1" type="ORF">EJB05_20195</name>
</gene>
<keyword evidence="2" id="KW-1185">Reference proteome</keyword>
<dbReference type="Gramene" id="TVU28666">
    <property type="protein sequence ID" value="TVU28666"/>
    <property type="gene ID" value="EJB05_20195"/>
</dbReference>
<protein>
    <submittedName>
        <fullName evidence="1">Uncharacterized protein</fullName>
    </submittedName>
</protein>
<evidence type="ECO:0000313" key="2">
    <source>
        <dbReference type="Proteomes" id="UP000324897"/>
    </source>
</evidence>
<dbReference type="Proteomes" id="UP000324897">
    <property type="component" value="Chromosome 1"/>
</dbReference>
<dbReference type="AlphaFoldDB" id="A0A5J9UYE8"/>
<name>A0A5J9UYE8_9POAL</name>
<organism evidence="1 2">
    <name type="scientific">Eragrostis curvula</name>
    <name type="common">weeping love grass</name>
    <dbReference type="NCBI Taxonomy" id="38414"/>
    <lineage>
        <taxon>Eukaryota</taxon>
        <taxon>Viridiplantae</taxon>
        <taxon>Streptophyta</taxon>
        <taxon>Embryophyta</taxon>
        <taxon>Tracheophyta</taxon>
        <taxon>Spermatophyta</taxon>
        <taxon>Magnoliopsida</taxon>
        <taxon>Liliopsida</taxon>
        <taxon>Poales</taxon>
        <taxon>Poaceae</taxon>
        <taxon>PACMAD clade</taxon>
        <taxon>Chloridoideae</taxon>
        <taxon>Eragrostideae</taxon>
        <taxon>Eragrostidinae</taxon>
        <taxon>Eragrostis</taxon>
    </lineage>
</organism>
<reference evidence="1 2" key="1">
    <citation type="journal article" date="2019" name="Sci. Rep.">
        <title>A high-quality genome of Eragrostis curvula grass provides insights into Poaceae evolution and supports new strategies to enhance forage quality.</title>
        <authorList>
            <person name="Carballo J."/>
            <person name="Santos B.A.C.M."/>
            <person name="Zappacosta D."/>
            <person name="Garbus I."/>
            <person name="Selva J.P."/>
            <person name="Gallo C.A."/>
            <person name="Diaz A."/>
            <person name="Albertini E."/>
            <person name="Caccamo M."/>
            <person name="Echenique V."/>
        </authorList>
    </citation>
    <scope>NUCLEOTIDE SEQUENCE [LARGE SCALE GENOMIC DNA]</scope>
    <source>
        <strain evidence="2">cv. Victoria</strain>
        <tissue evidence="1">Leaf</tissue>
    </source>
</reference>